<dbReference type="EMBL" id="JADFFL010000001">
    <property type="protein sequence ID" value="MBE9660788.1"/>
    <property type="molecule type" value="Genomic_DNA"/>
</dbReference>
<dbReference type="PANTHER" id="PTHR10584">
    <property type="entry name" value="SUGAR KINASE"/>
    <property type="match status" value="1"/>
</dbReference>
<evidence type="ECO:0000313" key="4">
    <source>
        <dbReference type="EMBL" id="MBE9660788.1"/>
    </source>
</evidence>
<dbReference type="SUPFAM" id="SSF53613">
    <property type="entry name" value="Ribokinase-like"/>
    <property type="match status" value="1"/>
</dbReference>
<sequence>MRQGILIGGNWIVDHVKVVDVYPDQDKLANILSESSCNGGSAYNVTKALAKLKADFPISGVGLVGEDEGGDKVIIDLKNHGVNTDQVQKTDKASTSYTDVMSVRKTGRRTFFHQRGANAFLDIEHFDLSKSDAKLMHLGYLLLLDKLDIIEPDGMTRAAKLLKAAREQGIQTSVDIVSERSDRFHDVVIPALPYIDYLFVNEFEAAMIAQYATVDWRGRLHVGDCYHAARKILSLGVNKWVILHFPEGVIAISKDGQEVYQPSVIVPEDKIAGCSGAGDAFAGGTLLGIHNGWDMERSLQLGVCAAAASLSEPTSSEGILPAEDCLKLGEAYGFKKKLKVK</sequence>
<keyword evidence="5" id="KW-1185">Reference proteome</keyword>
<dbReference type="Proteomes" id="UP000622475">
    <property type="component" value="Unassembled WGS sequence"/>
</dbReference>
<evidence type="ECO:0000313" key="5">
    <source>
        <dbReference type="Proteomes" id="UP000622475"/>
    </source>
</evidence>
<evidence type="ECO:0000256" key="1">
    <source>
        <dbReference type="ARBA" id="ARBA00022679"/>
    </source>
</evidence>
<dbReference type="AlphaFoldDB" id="A0A929KVR7"/>
<dbReference type="Pfam" id="PF00294">
    <property type="entry name" value="PfkB"/>
    <property type="match status" value="1"/>
</dbReference>
<accession>A0A929KVR7</accession>
<feature type="domain" description="Carbohydrate kinase PfkB" evidence="3">
    <location>
        <begin position="19"/>
        <end position="317"/>
    </location>
</feature>
<name>A0A929KVR7_9SPHI</name>
<organism evidence="4 5">
    <name type="scientific">Mucilaginibacter myungsuensis</name>
    <dbReference type="NCBI Taxonomy" id="649104"/>
    <lineage>
        <taxon>Bacteria</taxon>
        <taxon>Pseudomonadati</taxon>
        <taxon>Bacteroidota</taxon>
        <taxon>Sphingobacteriia</taxon>
        <taxon>Sphingobacteriales</taxon>
        <taxon>Sphingobacteriaceae</taxon>
        <taxon>Mucilaginibacter</taxon>
    </lineage>
</organism>
<dbReference type="Gene3D" id="3.40.1190.20">
    <property type="match status" value="1"/>
</dbReference>
<keyword evidence="1" id="KW-0808">Transferase</keyword>
<dbReference type="InterPro" id="IPR029056">
    <property type="entry name" value="Ribokinase-like"/>
</dbReference>
<dbReference type="GO" id="GO:0016301">
    <property type="term" value="F:kinase activity"/>
    <property type="evidence" value="ECO:0007669"/>
    <property type="project" value="UniProtKB-KW"/>
</dbReference>
<dbReference type="PANTHER" id="PTHR10584:SF166">
    <property type="entry name" value="RIBOKINASE"/>
    <property type="match status" value="1"/>
</dbReference>
<dbReference type="RefSeq" id="WP_194109978.1">
    <property type="nucleotide sequence ID" value="NZ_JADFFL010000001.1"/>
</dbReference>
<protein>
    <recommendedName>
        <fullName evidence="3">Carbohydrate kinase PfkB domain-containing protein</fullName>
    </recommendedName>
</protein>
<dbReference type="InterPro" id="IPR011611">
    <property type="entry name" value="PfkB_dom"/>
</dbReference>
<gene>
    <name evidence="4" type="ORF">IRJ16_02745</name>
</gene>
<proteinExistence type="predicted"/>
<dbReference type="GO" id="GO:0005829">
    <property type="term" value="C:cytosol"/>
    <property type="evidence" value="ECO:0007669"/>
    <property type="project" value="TreeGrafter"/>
</dbReference>
<comment type="caution">
    <text evidence="4">The sequence shown here is derived from an EMBL/GenBank/DDBJ whole genome shotgun (WGS) entry which is preliminary data.</text>
</comment>
<evidence type="ECO:0000259" key="3">
    <source>
        <dbReference type="Pfam" id="PF00294"/>
    </source>
</evidence>
<keyword evidence="2" id="KW-0418">Kinase</keyword>
<evidence type="ECO:0000256" key="2">
    <source>
        <dbReference type="ARBA" id="ARBA00022777"/>
    </source>
</evidence>
<reference evidence="4" key="1">
    <citation type="submission" date="2020-10" db="EMBL/GenBank/DDBJ databases">
        <title>Mucilaginibacter mali sp. nov., isolated from rhizosphere soil of apple orchard.</title>
        <authorList>
            <person name="Lee J.-S."/>
            <person name="Kim H.S."/>
            <person name="Kim J.-S."/>
        </authorList>
    </citation>
    <scope>NUCLEOTIDE SEQUENCE</scope>
    <source>
        <strain evidence="4">KCTC 22746</strain>
    </source>
</reference>